<dbReference type="GO" id="GO:0006433">
    <property type="term" value="P:prolyl-tRNA aminoacylation"/>
    <property type="evidence" value="ECO:0007669"/>
    <property type="project" value="UniProtKB-UniRule"/>
</dbReference>
<dbReference type="FunFam" id="3.30.930.10:FF:000065">
    <property type="entry name" value="Proline--tRNA ligase"/>
    <property type="match status" value="1"/>
</dbReference>
<organism evidence="14">
    <name type="scientific">uncultured bacterium Contig1759</name>
    <dbReference type="NCBI Taxonomy" id="1393502"/>
    <lineage>
        <taxon>Bacteria</taxon>
        <taxon>environmental samples</taxon>
    </lineage>
</organism>
<evidence type="ECO:0000256" key="12">
    <source>
        <dbReference type="HAMAP-Rule" id="MF_01569"/>
    </source>
</evidence>
<dbReference type="EC" id="6.1.1.15" evidence="12"/>
<dbReference type="PANTHER" id="PTHR42753:SF2">
    <property type="entry name" value="PROLINE--TRNA LIGASE"/>
    <property type="match status" value="1"/>
</dbReference>
<dbReference type="FunFam" id="3.40.50.800:FF:000011">
    <property type="entry name" value="Proline--tRNA ligase"/>
    <property type="match status" value="1"/>
</dbReference>
<dbReference type="CDD" id="cd00861">
    <property type="entry name" value="ProRS_anticodon_short"/>
    <property type="match status" value="1"/>
</dbReference>
<dbReference type="InterPro" id="IPR045864">
    <property type="entry name" value="aa-tRNA-synth_II/BPL/LPL"/>
</dbReference>
<name>W0FLN7_9BACT</name>
<dbReference type="InterPro" id="IPR004154">
    <property type="entry name" value="Anticodon-bd"/>
</dbReference>
<dbReference type="GO" id="GO:0002161">
    <property type="term" value="F:aminoacyl-tRNA deacylase activity"/>
    <property type="evidence" value="ECO:0007669"/>
    <property type="project" value="InterPro"/>
</dbReference>
<dbReference type="NCBIfam" id="NF006625">
    <property type="entry name" value="PRK09194.1"/>
    <property type="match status" value="1"/>
</dbReference>
<evidence type="ECO:0000256" key="2">
    <source>
        <dbReference type="ARBA" id="ARBA00011738"/>
    </source>
</evidence>
<comment type="subunit">
    <text evidence="2 12">Homodimer.</text>
</comment>
<dbReference type="GO" id="GO:0005524">
    <property type="term" value="F:ATP binding"/>
    <property type="evidence" value="ECO:0007669"/>
    <property type="project" value="UniProtKB-UniRule"/>
</dbReference>
<keyword evidence="8 12" id="KW-0030">Aminoacyl-tRNA synthetase</keyword>
<evidence type="ECO:0000313" key="14">
    <source>
        <dbReference type="EMBL" id="AHF23890.1"/>
    </source>
</evidence>
<dbReference type="PROSITE" id="PS50862">
    <property type="entry name" value="AA_TRNA_LIGASE_II"/>
    <property type="match status" value="1"/>
</dbReference>
<dbReference type="PRINTS" id="PR01046">
    <property type="entry name" value="TRNASYNTHPRO"/>
</dbReference>
<gene>
    <name evidence="12" type="primary">proS</name>
</gene>
<dbReference type="Pfam" id="PF03129">
    <property type="entry name" value="HGTP_anticodon"/>
    <property type="match status" value="1"/>
</dbReference>
<dbReference type="InterPro" id="IPR002316">
    <property type="entry name" value="Pro-tRNA-ligase_IIa"/>
</dbReference>
<evidence type="ECO:0000256" key="5">
    <source>
        <dbReference type="ARBA" id="ARBA00022741"/>
    </source>
</evidence>
<dbReference type="GO" id="GO:0005829">
    <property type="term" value="C:cytosol"/>
    <property type="evidence" value="ECO:0007669"/>
    <property type="project" value="TreeGrafter"/>
</dbReference>
<comment type="similarity">
    <text evidence="11 12">Belongs to the class-II aminoacyl-tRNA synthetase family. ProS type 1 subfamily.</text>
</comment>
<proteinExistence type="inferred from homology"/>
<dbReference type="SUPFAM" id="SSF55826">
    <property type="entry name" value="YbaK/ProRS associated domain"/>
    <property type="match status" value="1"/>
</dbReference>
<comment type="function">
    <text evidence="10 12">Catalyzes the attachment of proline to tRNA(Pro) in a two-step reaction: proline is first activated by ATP to form Pro-AMP and then transferred to the acceptor end of tRNA(Pro). As ProRS can inadvertently accommodate and process non-cognate amino acids such as alanine and cysteine, to avoid such errors it has two additional distinct editing activities against alanine. One activity is designated as 'pretransfer' editing and involves the tRNA(Pro)-independent hydrolysis of activated Ala-AMP. The other activity is designated 'posttransfer' editing and involves deacylation of mischarged Ala-tRNA(Pro). The misacylated Cys-tRNA(Pro) is not edited by ProRS.</text>
</comment>
<dbReference type="SUPFAM" id="SSF52954">
    <property type="entry name" value="Class II aaRS ABD-related"/>
    <property type="match status" value="1"/>
</dbReference>
<evidence type="ECO:0000256" key="8">
    <source>
        <dbReference type="ARBA" id="ARBA00023146"/>
    </source>
</evidence>
<dbReference type="Gene3D" id="3.90.960.10">
    <property type="entry name" value="YbaK/aminoacyl-tRNA synthetase-associated domain"/>
    <property type="match status" value="1"/>
</dbReference>
<dbReference type="CDD" id="cd00779">
    <property type="entry name" value="ProRS_core_prok"/>
    <property type="match status" value="1"/>
</dbReference>
<dbReference type="HAMAP" id="MF_01569">
    <property type="entry name" value="Pro_tRNA_synth_type1"/>
    <property type="match status" value="1"/>
</dbReference>
<evidence type="ECO:0000256" key="9">
    <source>
        <dbReference type="ARBA" id="ARBA00047671"/>
    </source>
</evidence>
<keyword evidence="6 12" id="KW-0067">ATP-binding</keyword>
<dbReference type="InterPro" id="IPR004500">
    <property type="entry name" value="Pro-tRNA-synth_IIa_bac-type"/>
</dbReference>
<keyword evidence="7 12" id="KW-0648">Protein biosynthesis</keyword>
<reference evidence="14" key="1">
    <citation type="journal article" date="2013" name="PLoS ONE">
        <title>Metagenomic insights into the carbohydrate-active enzymes carried by the microorganisms adhering to solid digesta in the rumen of cows.</title>
        <authorList>
            <person name="Wang L."/>
            <person name="Hatem A."/>
            <person name="Catalyurek U.V."/>
            <person name="Morrison M."/>
            <person name="Yu Z."/>
        </authorList>
    </citation>
    <scope>NUCLEOTIDE SEQUENCE</scope>
</reference>
<dbReference type="PANTHER" id="PTHR42753">
    <property type="entry name" value="MITOCHONDRIAL RIBOSOME PROTEIN L39/PROLYL-TRNA LIGASE FAMILY MEMBER"/>
    <property type="match status" value="1"/>
</dbReference>
<comment type="domain">
    <text evidence="12">Consists of three domains: the N-terminal catalytic domain, the editing domain and the C-terminal anticodon-binding domain.</text>
</comment>
<dbReference type="AlphaFoldDB" id="W0FLN7"/>
<evidence type="ECO:0000259" key="13">
    <source>
        <dbReference type="PROSITE" id="PS50862"/>
    </source>
</evidence>
<evidence type="ECO:0000256" key="4">
    <source>
        <dbReference type="ARBA" id="ARBA00022598"/>
    </source>
</evidence>
<dbReference type="CDD" id="cd04334">
    <property type="entry name" value="ProRS-INS"/>
    <property type="match status" value="1"/>
</dbReference>
<keyword evidence="3 12" id="KW-0963">Cytoplasm</keyword>
<comment type="subcellular location">
    <subcellularLocation>
        <location evidence="1 12">Cytoplasm</location>
    </subcellularLocation>
</comment>
<dbReference type="Gene3D" id="3.40.50.800">
    <property type="entry name" value="Anticodon-binding domain"/>
    <property type="match status" value="1"/>
</dbReference>
<dbReference type="InterPro" id="IPR036621">
    <property type="entry name" value="Anticodon-bd_dom_sf"/>
</dbReference>
<dbReference type="InterPro" id="IPR006195">
    <property type="entry name" value="aa-tRNA-synth_II"/>
</dbReference>
<dbReference type="InterPro" id="IPR050062">
    <property type="entry name" value="Pro-tRNA_synthetase"/>
</dbReference>
<evidence type="ECO:0000256" key="3">
    <source>
        <dbReference type="ARBA" id="ARBA00022490"/>
    </source>
</evidence>
<dbReference type="FunFam" id="3.30.930.10:FF:000066">
    <property type="entry name" value="Proline--tRNA ligase"/>
    <property type="match status" value="1"/>
</dbReference>
<dbReference type="PIRSF" id="PIRSF001535">
    <property type="entry name" value="ProRS_1"/>
    <property type="match status" value="1"/>
</dbReference>
<dbReference type="Pfam" id="PF04073">
    <property type="entry name" value="tRNA_edit"/>
    <property type="match status" value="1"/>
</dbReference>
<dbReference type="InterPro" id="IPR036754">
    <property type="entry name" value="YbaK/aa-tRNA-synt-asso_dom_sf"/>
</dbReference>
<feature type="domain" description="Aminoacyl-transfer RNA synthetases class-II family profile" evidence="13">
    <location>
        <begin position="33"/>
        <end position="465"/>
    </location>
</feature>
<dbReference type="NCBIfam" id="TIGR00409">
    <property type="entry name" value="proS_fam_II"/>
    <property type="match status" value="1"/>
</dbReference>
<sequence length="564" mass="62542">MRVSKLFMATQREIPADAEIPSHQLMLRAGLIRKVASGIYSFMPLGYRTYRKVENVIREEMDKAGAQELIMPALLPAEVYQESGRWEKFGPEMFRMSDRGGRSFCLGPTHEEPFTEAVRDTISSYKQLPVTLYQIQHKYRDEKRPRFGIMRGREFVMKDAYSFDVDEAGLDESYDTMYKAYRSTFDRLGLDYTVVDADSGAMGGSGSQEFMVKSEVGEDGICYCDECGYAANEEKAGCVTPAQDTAEMLEIEKIHTPDVKTIEELVGYMNCGADKFVKTILYNIDGKIVAAMCRGDRDINETKLANLYDATEMELAAFVDVERVTGAKVGFAGPVGLKEKIDIVVDSEVSVMRNFVVGADETDYHLKNVNIGRDFEATTVADIRNAVEGDTCPKCGKGKMKMARGVEVGHIFKLGTKYSKALNCVYLDKDGKSNLVVMGCYGIGVGRTLAAIIEQHHDENGIIWPAEVAPYKAIVVPTKVNDEENMSLAEKIYKDLSDAGVEVLIDDRNERPGVKFKDADLIGIPLRITVGRRAGEGIVEVKRRDSGEAVEMTADEAVAAAKEI</sequence>
<comment type="catalytic activity">
    <reaction evidence="9 12">
        <text>tRNA(Pro) + L-proline + ATP = L-prolyl-tRNA(Pro) + AMP + diphosphate</text>
        <dbReference type="Rhea" id="RHEA:14305"/>
        <dbReference type="Rhea" id="RHEA-COMP:9700"/>
        <dbReference type="Rhea" id="RHEA-COMP:9702"/>
        <dbReference type="ChEBI" id="CHEBI:30616"/>
        <dbReference type="ChEBI" id="CHEBI:33019"/>
        <dbReference type="ChEBI" id="CHEBI:60039"/>
        <dbReference type="ChEBI" id="CHEBI:78442"/>
        <dbReference type="ChEBI" id="CHEBI:78532"/>
        <dbReference type="ChEBI" id="CHEBI:456215"/>
        <dbReference type="EC" id="6.1.1.15"/>
    </reaction>
</comment>
<dbReference type="InterPro" id="IPR033730">
    <property type="entry name" value="ProRS_core_prok"/>
</dbReference>
<dbReference type="SUPFAM" id="SSF55681">
    <property type="entry name" value="Class II aaRS and biotin synthetases"/>
    <property type="match status" value="1"/>
</dbReference>
<dbReference type="InterPro" id="IPR023717">
    <property type="entry name" value="Pro-tRNA-Synthase_IIa_type1"/>
</dbReference>
<protein>
    <recommendedName>
        <fullName evidence="12">Proline--tRNA ligase</fullName>
        <ecNumber evidence="12">6.1.1.15</ecNumber>
    </recommendedName>
    <alternativeName>
        <fullName evidence="12">Prolyl-tRNA synthetase</fullName>
        <shortName evidence="12">ProRS</shortName>
    </alternativeName>
</protein>
<accession>W0FLN7</accession>
<keyword evidence="4 12" id="KW-0436">Ligase</keyword>
<evidence type="ECO:0000256" key="1">
    <source>
        <dbReference type="ARBA" id="ARBA00004496"/>
    </source>
</evidence>
<keyword evidence="5 12" id="KW-0547">Nucleotide-binding</keyword>
<evidence type="ECO:0000256" key="7">
    <source>
        <dbReference type="ARBA" id="ARBA00022917"/>
    </source>
</evidence>
<dbReference type="InterPro" id="IPR007214">
    <property type="entry name" value="YbaK/aa-tRNA-synth-assoc-dom"/>
</dbReference>
<dbReference type="InterPro" id="IPR044140">
    <property type="entry name" value="ProRS_anticodon_short"/>
</dbReference>
<dbReference type="Pfam" id="PF00587">
    <property type="entry name" value="tRNA-synt_2b"/>
    <property type="match status" value="1"/>
</dbReference>
<dbReference type="GO" id="GO:0004827">
    <property type="term" value="F:proline-tRNA ligase activity"/>
    <property type="evidence" value="ECO:0007669"/>
    <property type="project" value="UniProtKB-UniRule"/>
</dbReference>
<evidence type="ECO:0000256" key="11">
    <source>
        <dbReference type="ARBA" id="ARBA00060755"/>
    </source>
</evidence>
<dbReference type="InterPro" id="IPR002314">
    <property type="entry name" value="aa-tRNA-synt_IIb"/>
</dbReference>
<evidence type="ECO:0000256" key="6">
    <source>
        <dbReference type="ARBA" id="ARBA00022840"/>
    </source>
</evidence>
<dbReference type="Gene3D" id="3.30.930.10">
    <property type="entry name" value="Bira Bifunctional Protein, Domain 2"/>
    <property type="match status" value="2"/>
</dbReference>
<evidence type="ECO:0000256" key="10">
    <source>
        <dbReference type="ARBA" id="ARBA00053664"/>
    </source>
</evidence>
<dbReference type="EMBL" id="KC246778">
    <property type="protein sequence ID" value="AHF23890.1"/>
    <property type="molecule type" value="Genomic_DNA"/>
</dbReference>